<dbReference type="InterPro" id="IPR013087">
    <property type="entry name" value="Znf_C2H2_type"/>
</dbReference>
<dbReference type="GO" id="GO:0005524">
    <property type="term" value="F:ATP binding"/>
    <property type="evidence" value="ECO:0007669"/>
    <property type="project" value="UniProtKB-KW"/>
</dbReference>
<feature type="compositionally biased region" description="Polar residues" evidence="21">
    <location>
        <begin position="357"/>
        <end position="373"/>
    </location>
</feature>
<keyword evidence="10" id="KW-0479">Metal-binding</keyword>
<dbReference type="EMBL" id="JAIFTL010000247">
    <property type="protein sequence ID" value="KAG9320910.1"/>
    <property type="molecule type" value="Genomic_DNA"/>
</dbReference>
<evidence type="ECO:0000313" key="23">
    <source>
        <dbReference type="EMBL" id="KAG9320910.1"/>
    </source>
</evidence>
<evidence type="ECO:0000256" key="10">
    <source>
        <dbReference type="ARBA" id="ARBA00022723"/>
    </source>
</evidence>
<name>A0A9P8A143_MORAP</name>
<dbReference type="AlphaFoldDB" id="A0A9P8A143"/>
<evidence type="ECO:0000256" key="7">
    <source>
        <dbReference type="ARBA" id="ARBA00022490"/>
    </source>
</evidence>
<feature type="compositionally biased region" description="Low complexity" evidence="21">
    <location>
        <begin position="272"/>
        <end position="287"/>
    </location>
</feature>
<evidence type="ECO:0000256" key="19">
    <source>
        <dbReference type="ARBA" id="ARBA00047493"/>
    </source>
</evidence>
<comment type="cofactor">
    <cofactor evidence="1">
        <name>a monovalent cation</name>
        <dbReference type="ChEBI" id="CHEBI:60242"/>
    </cofactor>
</comment>
<evidence type="ECO:0000256" key="2">
    <source>
        <dbReference type="ARBA" id="ARBA00004273"/>
    </source>
</evidence>
<dbReference type="Pfam" id="PF00096">
    <property type="entry name" value="zf-C2H2"/>
    <property type="match status" value="1"/>
</dbReference>
<comment type="catalytic activity">
    <reaction evidence="19">
        <text>(6S)-5,6,7,8-tetrahydrofolyl-(gamma-L-Glu)(n) + L-glutamate + ATP = (6S)-5,6,7,8-tetrahydrofolyl-(gamma-L-Glu)(n+1) + ADP + phosphate + H(+)</text>
        <dbReference type="Rhea" id="RHEA:10580"/>
        <dbReference type="Rhea" id="RHEA-COMP:14738"/>
        <dbReference type="Rhea" id="RHEA-COMP:14740"/>
        <dbReference type="ChEBI" id="CHEBI:15378"/>
        <dbReference type="ChEBI" id="CHEBI:29985"/>
        <dbReference type="ChEBI" id="CHEBI:30616"/>
        <dbReference type="ChEBI" id="CHEBI:43474"/>
        <dbReference type="ChEBI" id="CHEBI:141005"/>
        <dbReference type="ChEBI" id="CHEBI:456216"/>
        <dbReference type="EC" id="6.3.2.17"/>
    </reaction>
</comment>
<feature type="compositionally biased region" description="Polar residues" evidence="21">
    <location>
        <begin position="1"/>
        <end position="11"/>
    </location>
</feature>
<dbReference type="InterPro" id="IPR036236">
    <property type="entry name" value="Znf_C2H2_sf"/>
</dbReference>
<accession>A0A9P8A143</accession>
<dbReference type="GO" id="GO:0006730">
    <property type="term" value="P:one-carbon metabolic process"/>
    <property type="evidence" value="ECO:0007669"/>
    <property type="project" value="UniProtKB-KW"/>
</dbReference>
<evidence type="ECO:0000256" key="16">
    <source>
        <dbReference type="ARBA" id="ARBA00023136"/>
    </source>
</evidence>
<evidence type="ECO:0000256" key="11">
    <source>
        <dbReference type="ARBA" id="ARBA00022741"/>
    </source>
</evidence>
<dbReference type="Gene3D" id="3.90.190.20">
    <property type="entry name" value="Mur ligase, C-terminal domain"/>
    <property type="match status" value="1"/>
</dbReference>
<dbReference type="PANTHER" id="PTHR11136:SF5">
    <property type="entry name" value="FOLYLPOLYGLUTAMATE SYNTHASE, MITOCHONDRIAL"/>
    <property type="match status" value="1"/>
</dbReference>
<keyword evidence="14" id="KW-0460">Magnesium</keyword>
<evidence type="ECO:0000256" key="13">
    <source>
        <dbReference type="ARBA" id="ARBA00022840"/>
    </source>
</evidence>
<keyword evidence="20" id="KW-0863">Zinc-finger</keyword>
<dbReference type="SUPFAM" id="SSF53244">
    <property type="entry name" value="MurD-like peptide ligases, peptide-binding domain"/>
    <property type="match status" value="1"/>
</dbReference>
<dbReference type="FunFam" id="3.40.1190.10:FF:000009">
    <property type="entry name" value="Folylpolyglutamate synthase"/>
    <property type="match status" value="1"/>
</dbReference>
<protein>
    <recommendedName>
        <fullName evidence="6">tetrahydrofolate synthase</fullName>
        <ecNumber evidence="6">6.3.2.17</ecNumber>
    </recommendedName>
    <alternativeName>
        <fullName evidence="18">Folylpoly-gamma-glutamate synthetase</fullName>
    </alternativeName>
    <alternativeName>
        <fullName evidence="17">Tetrahydrofolylpolyglutamate synthase</fullName>
    </alternativeName>
</protein>
<evidence type="ECO:0000256" key="15">
    <source>
        <dbReference type="ARBA" id="ARBA00023128"/>
    </source>
</evidence>
<dbReference type="GO" id="GO:0004326">
    <property type="term" value="F:tetrahydrofolylpolyglutamate synthase activity"/>
    <property type="evidence" value="ECO:0007669"/>
    <property type="project" value="UniProtKB-EC"/>
</dbReference>
<dbReference type="InterPro" id="IPR001645">
    <property type="entry name" value="Folylpolyglutamate_synth"/>
</dbReference>
<feature type="domain" description="C2H2-type" evidence="22">
    <location>
        <begin position="473"/>
        <end position="496"/>
    </location>
</feature>
<dbReference type="PROSITE" id="PS01012">
    <property type="entry name" value="FOLYLPOLYGLU_SYNT_2"/>
    <property type="match status" value="1"/>
</dbReference>
<dbReference type="Proteomes" id="UP000717515">
    <property type="component" value="Unassembled WGS sequence"/>
</dbReference>
<feature type="non-terminal residue" evidence="23">
    <location>
        <position position="1"/>
    </location>
</feature>
<dbReference type="Gene3D" id="3.30.160.60">
    <property type="entry name" value="Classic Zinc Finger"/>
    <property type="match status" value="2"/>
</dbReference>
<sequence>QSNSNFANNVFHSPMSSTSSCASSPFTSPESCAEMDLLDLPMFFPNETSNIYQQILDLDGSNELLTQQQQQQQQQQQYQSYAPAQHQKHQYEMPHIGLGTPPTSPSTPAFYKHTGGATEIGTMYYSAQPQAIQNAYVIPTAQPVQHKELQQQLAYHVMMQQFDNLESSLFSPSPTTSSCSSSLSNSPYADASPLAAINSDFDLFPLNNGPRPQQQVATSGYPSVPVMAPSVMAQSMFSNSNGNTQAGVYQNQMTPPMNQLDLERDVSSLFSQQQQQQHPPQQQQEQPMTTEMSLLCKCPGQYPCGDPLPGTESMIDSSLPHSSSPLDEIREEFSESESSSEFEEHEFDPSYLPTSYHPRSNSMMTAVASSPSDASRRKSDKTRAKSMVISTSASSPYSSPYSKDLSHSSPASPVRQDRRRSSSSSSFGGSQLVHVDNLPPIEDPHVCPVCSRRFNRPFNLRSHILTHTTARPFPCTLCSWKFTRHHDLLRHCKAKHPEALVNGDKKSGEPQTFSVLNLIPPRKHKHRLLITLRPLTTESGYFQAQCLAHTPYSVLPTPYHLLGRINDAVDKLNGLQTNFAVLEAVRKSGGNANKNALPEMIDFVERSGYNPKEFDDLNMIHVTGTKGKGSTCALAESILRNYQGKKQIKTGLYTSPHLMEVRERIRINGAPISQELFAKYFFEVWDRLDSTGDKSKPGYFRFLTVLAFHVFKQEKVDVAILEVGVGGAYDSTNIIHKPVVCGVAALGIDHVSVLGSTLGEIAWNKGGIFKHGVPAVSSEQPEEGLTVLQSRATELGTSLQVIPAFNSQQLGNVTIGLAGKHQVANAALATALCRIWIEKVLGEKTSGSEESLPKEFIQGLSSARWPGRGQIMIRNDKPKITWFFDGAHTAESIRVCAEWFKEASQKSTQGPVKKVLVFNCTGPRDGDLLLGPLAKIQSSVQFDEAVFTPAITFASNTYKGDLVNNNTPLDLELKTQKTLAACWTKQVALAGAQGEFKTTVLPSIEHSVNWIDDYVKTETEKGASQVQVLVTGSLHLVGGVQSVLGCDIA</sequence>
<keyword evidence="20" id="KW-0862">Zinc</keyword>
<dbReference type="Gene3D" id="3.40.1190.10">
    <property type="entry name" value="Mur-like, catalytic domain"/>
    <property type="match status" value="1"/>
</dbReference>
<comment type="similarity">
    <text evidence="5">Belongs to the folylpolyglutamate synthase family.</text>
</comment>
<evidence type="ECO:0000256" key="5">
    <source>
        <dbReference type="ARBA" id="ARBA00008276"/>
    </source>
</evidence>
<keyword evidence="7" id="KW-0963">Cytoplasm</keyword>
<organism evidence="23 24">
    <name type="scientific">Mortierella alpina</name>
    <name type="common">Oleaginous fungus</name>
    <name type="synonym">Mortierella renispora</name>
    <dbReference type="NCBI Taxonomy" id="64518"/>
    <lineage>
        <taxon>Eukaryota</taxon>
        <taxon>Fungi</taxon>
        <taxon>Fungi incertae sedis</taxon>
        <taxon>Mucoromycota</taxon>
        <taxon>Mortierellomycotina</taxon>
        <taxon>Mortierellomycetes</taxon>
        <taxon>Mortierellales</taxon>
        <taxon>Mortierellaceae</taxon>
        <taxon>Mortierella</taxon>
    </lineage>
</organism>
<evidence type="ECO:0000256" key="6">
    <source>
        <dbReference type="ARBA" id="ARBA00013025"/>
    </source>
</evidence>
<dbReference type="SUPFAM" id="SSF57667">
    <property type="entry name" value="beta-beta-alpha zinc fingers"/>
    <property type="match status" value="1"/>
</dbReference>
<dbReference type="GO" id="GO:0005743">
    <property type="term" value="C:mitochondrial inner membrane"/>
    <property type="evidence" value="ECO:0007669"/>
    <property type="project" value="UniProtKB-SubCell"/>
</dbReference>
<dbReference type="PANTHER" id="PTHR11136">
    <property type="entry name" value="FOLYLPOLYGLUTAMATE SYNTHASE-RELATED"/>
    <property type="match status" value="1"/>
</dbReference>
<dbReference type="EC" id="6.3.2.17" evidence="6"/>
<keyword evidence="13" id="KW-0067">ATP-binding</keyword>
<keyword evidence="11" id="KW-0547">Nucleotide-binding</keyword>
<keyword evidence="16" id="KW-0472">Membrane</keyword>
<reference evidence="23" key="1">
    <citation type="submission" date="2021-07" db="EMBL/GenBank/DDBJ databases">
        <title>Draft genome of Mortierella alpina, strain LL118, isolated from an aspen leaf litter sample.</title>
        <authorList>
            <person name="Yang S."/>
            <person name="Vinatzer B.A."/>
        </authorList>
    </citation>
    <scope>NUCLEOTIDE SEQUENCE</scope>
    <source>
        <strain evidence="23">LL118</strain>
    </source>
</reference>
<keyword evidence="8" id="KW-0554">One-carbon metabolism</keyword>
<evidence type="ECO:0000256" key="14">
    <source>
        <dbReference type="ARBA" id="ARBA00022842"/>
    </source>
</evidence>
<comment type="caution">
    <text evidence="23">The sequence shown here is derived from an EMBL/GenBank/DDBJ whole genome shotgun (WGS) entry which is preliminary data.</text>
</comment>
<feature type="compositionally biased region" description="Low complexity" evidence="21">
    <location>
        <begin position="13"/>
        <end position="26"/>
    </location>
</feature>
<feature type="compositionally biased region" description="Low complexity" evidence="21">
    <location>
        <begin position="390"/>
        <end position="402"/>
    </location>
</feature>
<dbReference type="PROSITE" id="PS00028">
    <property type="entry name" value="ZINC_FINGER_C2H2_1"/>
    <property type="match status" value="2"/>
</dbReference>
<gene>
    <name evidence="23" type="ORF">KVV02_004561</name>
</gene>
<dbReference type="SUPFAM" id="SSF53623">
    <property type="entry name" value="MurD-like peptide ligases, catalytic domain"/>
    <property type="match status" value="1"/>
</dbReference>
<dbReference type="InterPro" id="IPR018109">
    <property type="entry name" value="Folylpolyglutamate_synth_CS"/>
</dbReference>
<feature type="compositionally biased region" description="Basic and acidic residues" evidence="21">
    <location>
        <begin position="374"/>
        <end position="383"/>
    </location>
</feature>
<dbReference type="InterPro" id="IPR036565">
    <property type="entry name" value="Mur-like_cat_sf"/>
</dbReference>
<evidence type="ECO:0000256" key="17">
    <source>
        <dbReference type="ARBA" id="ARBA00030592"/>
    </source>
</evidence>
<dbReference type="InterPro" id="IPR036615">
    <property type="entry name" value="Mur_ligase_C_dom_sf"/>
</dbReference>
<evidence type="ECO:0000256" key="12">
    <source>
        <dbReference type="ARBA" id="ARBA00022792"/>
    </source>
</evidence>
<dbReference type="PROSITE" id="PS50157">
    <property type="entry name" value="ZINC_FINGER_C2H2_2"/>
    <property type="match status" value="2"/>
</dbReference>
<comment type="pathway">
    <text evidence="4">Cofactor biosynthesis; tetrahydrofolylpolyglutamate biosynthesis.</text>
</comment>
<evidence type="ECO:0000256" key="21">
    <source>
        <dbReference type="SAM" id="MobiDB-lite"/>
    </source>
</evidence>
<dbReference type="GO" id="GO:0005829">
    <property type="term" value="C:cytosol"/>
    <property type="evidence" value="ECO:0007669"/>
    <property type="project" value="TreeGrafter"/>
</dbReference>
<dbReference type="NCBIfam" id="TIGR01499">
    <property type="entry name" value="folC"/>
    <property type="match status" value="1"/>
</dbReference>
<evidence type="ECO:0000256" key="4">
    <source>
        <dbReference type="ARBA" id="ARBA00005150"/>
    </source>
</evidence>
<evidence type="ECO:0000256" key="20">
    <source>
        <dbReference type="PROSITE-ProRule" id="PRU00042"/>
    </source>
</evidence>
<feature type="region of interest" description="Disordered" evidence="21">
    <location>
        <begin position="1"/>
        <end position="26"/>
    </location>
</feature>
<evidence type="ECO:0000256" key="8">
    <source>
        <dbReference type="ARBA" id="ARBA00022563"/>
    </source>
</evidence>
<evidence type="ECO:0000313" key="24">
    <source>
        <dbReference type="Proteomes" id="UP000717515"/>
    </source>
</evidence>
<feature type="region of interest" description="Disordered" evidence="21">
    <location>
        <begin position="66"/>
        <end position="86"/>
    </location>
</feature>
<evidence type="ECO:0000256" key="3">
    <source>
        <dbReference type="ARBA" id="ARBA00004496"/>
    </source>
</evidence>
<dbReference type="GO" id="GO:0008270">
    <property type="term" value="F:zinc ion binding"/>
    <property type="evidence" value="ECO:0007669"/>
    <property type="project" value="UniProtKB-KW"/>
</dbReference>
<proteinExistence type="inferred from homology"/>
<evidence type="ECO:0000256" key="18">
    <source>
        <dbReference type="ARBA" id="ARBA00030876"/>
    </source>
</evidence>
<evidence type="ECO:0000259" key="22">
    <source>
        <dbReference type="PROSITE" id="PS50157"/>
    </source>
</evidence>
<feature type="compositionally biased region" description="Acidic residues" evidence="21">
    <location>
        <begin position="334"/>
        <end position="346"/>
    </location>
</feature>
<feature type="compositionally biased region" description="Low complexity" evidence="21">
    <location>
        <begin position="316"/>
        <end position="326"/>
    </location>
</feature>
<keyword evidence="15" id="KW-0496">Mitochondrion</keyword>
<feature type="region of interest" description="Disordered" evidence="21">
    <location>
        <begin position="307"/>
        <end position="435"/>
    </location>
</feature>
<dbReference type="SMART" id="SM00355">
    <property type="entry name" value="ZnF_C2H2"/>
    <property type="match status" value="2"/>
</dbReference>
<evidence type="ECO:0000256" key="1">
    <source>
        <dbReference type="ARBA" id="ARBA00001944"/>
    </source>
</evidence>
<feature type="compositionally biased region" description="Low complexity" evidence="21">
    <location>
        <begin position="67"/>
        <end position="79"/>
    </location>
</feature>
<keyword evidence="12" id="KW-0999">Mitochondrion inner membrane</keyword>
<evidence type="ECO:0000256" key="9">
    <source>
        <dbReference type="ARBA" id="ARBA00022598"/>
    </source>
</evidence>
<keyword evidence="9" id="KW-0436">Ligase</keyword>
<feature type="domain" description="C2H2-type" evidence="22">
    <location>
        <begin position="445"/>
        <end position="472"/>
    </location>
</feature>
<feature type="region of interest" description="Disordered" evidence="21">
    <location>
        <begin position="267"/>
        <end position="290"/>
    </location>
</feature>
<comment type="subcellular location">
    <subcellularLocation>
        <location evidence="3">Cytoplasm</location>
    </subcellularLocation>
    <subcellularLocation>
        <location evidence="2">Mitochondrion inner membrane</location>
    </subcellularLocation>
</comment>